<evidence type="ECO:0000313" key="1">
    <source>
        <dbReference type="EMBL" id="THU87933.1"/>
    </source>
</evidence>
<evidence type="ECO:0008006" key="3">
    <source>
        <dbReference type="Google" id="ProtNLM"/>
    </source>
</evidence>
<dbReference type="Proteomes" id="UP000297245">
    <property type="component" value="Unassembled WGS sequence"/>
</dbReference>
<dbReference type="EMBL" id="ML179429">
    <property type="protein sequence ID" value="THU87933.1"/>
    <property type="molecule type" value="Genomic_DNA"/>
</dbReference>
<dbReference type="AlphaFoldDB" id="A0A4S8LGR3"/>
<reference evidence="1 2" key="1">
    <citation type="journal article" date="2019" name="Nat. Ecol. Evol.">
        <title>Megaphylogeny resolves global patterns of mushroom evolution.</title>
        <authorList>
            <person name="Varga T."/>
            <person name="Krizsan K."/>
            <person name="Foldi C."/>
            <person name="Dima B."/>
            <person name="Sanchez-Garcia M."/>
            <person name="Sanchez-Ramirez S."/>
            <person name="Szollosi G.J."/>
            <person name="Szarkandi J.G."/>
            <person name="Papp V."/>
            <person name="Albert L."/>
            <person name="Andreopoulos W."/>
            <person name="Angelini C."/>
            <person name="Antonin V."/>
            <person name="Barry K.W."/>
            <person name="Bougher N.L."/>
            <person name="Buchanan P."/>
            <person name="Buyck B."/>
            <person name="Bense V."/>
            <person name="Catcheside P."/>
            <person name="Chovatia M."/>
            <person name="Cooper J."/>
            <person name="Damon W."/>
            <person name="Desjardin D."/>
            <person name="Finy P."/>
            <person name="Geml J."/>
            <person name="Haridas S."/>
            <person name="Hughes K."/>
            <person name="Justo A."/>
            <person name="Karasinski D."/>
            <person name="Kautmanova I."/>
            <person name="Kiss B."/>
            <person name="Kocsube S."/>
            <person name="Kotiranta H."/>
            <person name="LaButti K.M."/>
            <person name="Lechner B.E."/>
            <person name="Liimatainen K."/>
            <person name="Lipzen A."/>
            <person name="Lukacs Z."/>
            <person name="Mihaltcheva S."/>
            <person name="Morgado L.N."/>
            <person name="Niskanen T."/>
            <person name="Noordeloos M.E."/>
            <person name="Ohm R.A."/>
            <person name="Ortiz-Santana B."/>
            <person name="Ovrebo C."/>
            <person name="Racz N."/>
            <person name="Riley R."/>
            <person name="Savchenko A."/>
            <person name="Shiryaev A."/>
            <person name="Soop K."/>
            <person name="Spirin V."/>
            <person name="Szebenyi C."/>
            <person name="Tomsovsky M."/>
            <person name="Tulloss R.E."/>
            <person name="Uehling J."/>
            <person name="Grigoriev I.V."/>
            <person name="Vagvolgyi C."/>
            <person name="Papp T."/>
            <person name="Martin F.M."/>
            <person name="Miettinen O."/>
            <person name="Hibbett D.S."/>
            <person name="Nagy L.G."/>
        </authorList>
    </citation>
    <scope>NUCLEOTIDE SEQUENCE [LARGE SCALE GENOMIC DNA]</scope>
    <source>
        <strain evidence="1 2">CBS 962.96</strain>
    </source>
</reference>
<accession>A0A4S8LGR3</accession>
<protein>
    <recommendedName>
        <fullName evidence="3">hAT-like transposase RNase-H fold domain-containing protein</fullName>
    </recommendedName>
</protein>
<gene>
    <name evidence="1" type="ORF">K435DRAFT_606101</name>
</gene>
<feature type="non-terminal residue" evidence="1">
    <location>
        <position position="96"/>
    </location>
</feature>
<sequence>TQRMSGTKRPLIYQVIPLMDKINTMLEDFFDDTTKEDSIRFAIKAGVKILDKYYASTDDSLIYRAAMSIYEPKVENKYFERNKWPQVWVDAAKETL</sequence>
<feature type="non-terminal residue" evidence="1">
    <location>
        <position position="1"/>
    </location>
</feature>
<dbReference type="OrthoDB" id="3359487at2759"/>
<name>A0A4S8LGR3_DENBC</name>
<keyword evidence="2" id="KW-1185">Reference proteome</keyword>
<organism evidence="1 2">
    <name type="scientific">Dendrothele bispora (strain CBS 962.96)</name>
    <dbReference type="NCBI Taxonomy" id="1314807"/>
    <lineage>
        <taxon>Eukaryota</taxon>
        <taxon>Fungi</taxon>
        <taxon>Dikarya</taxon>
        <taxon>Basidiomycota</taxon>
        <taxon>Agaricomycotina</taxon>
        <taxon>Agaricomycetes</taxon>
        <taxon>Agaricomycetidae</taxon>
        <taxon>Agaricales</taxon>
        <taxon>Agaricales incertae sedis</taxon>
        <taxon>Dendrothele</taxon>
    </lineage>
</organism>
<proteinExistence type="predicted"/>
<evidence type="ECO:0000313" key="2">
    <source>
        <dbReference type="Proteomes" id="UP000297245"/>
    </source>
</evidence>